<dbReference type="AlphaFoldDB" id="W8BVY5"/>
<name>W8BVY5_CERCA</name>
<dbReference type="EMBL" id="GAMC01003153">
    <property type="protein sequence ID" value="JAC03403.1"/>
    <property type="molecule type" value="mRNA"/>
</dbReference>
<accession>W8BVY5</accession>
<protein>
    <submittedName>
        <fullName evidence="1">Uncharacterized protein</fullName>
    </submittedName>
</protein>
<evidence type="ECO:0000313" key="1">
    <source>
        <dbReference type="EMBL" id="JAC03403.1"/>
    </source>
</evidence>
<dbReference type="OrthoDB" id="6353409at2759"/>
<feature type="non-terminal residue" evidence="1">
    <location>
        <position position="372"/>
    </location>
</feature>
<reference evidence="1" key="1">
    <citation type="submission" date="2013-07" db="EMBL/GenBank/DDBJ databases">
        <authorList>
            <person name="Geib S."/>
        </authorList>
    </citation>
    <scope>NUCLEOTIDE SEQUENCE</scope>
</reference>
<organism evidence="1">
    <name type="scientific">Ceratitis capitata</name>
    <name type="common">Mediterranean fruit fly</name>
    <name type="synonym">Tephritis capitata</name>
    <dbReference type="NCBI Taxonomy" id="7213"/>
    <lineage>
        <taxon>Eukaryota</taxon>
        <taxon>Metazoa</taxon>
        <taxon>Ecdysozoa</taxon>
        <taxon>Arthropoda</taxon>
        <taxon>Hexapoda</taxon>
        <taxon>Insecta</taxon>
        <taxon>Pterygota</taxon>
        <taxon>Neoptera</taxon>
        <taxon>Endopterygota</taxon>
        <taxon>Diptera</taxon>
        <taxon>Brachycera</taxon>
        <taxon>Muscomorpha</taxon>
        <taxon>Tephritoidea</taxon>
        <taxon>Tephritidae</taxon>
        <taxon>Ceratitis</taxon>
        <taxon>Ceratitis</taxon>
    </lineage>
</organism>
<sequence length="372" mass="42796">MTNISVFFFIDGISTAQLQIRNKTIINCWSFLLLKSHLIVYFSIGFVNYKQHSSLSTARKCSKDIIKIFALMAKMLCPRTVRILVLVIAKVHLLKAITCDHFNLPEPKHYEDLSQKVCEIAEQVDAHVNLIYSSLGNAKDDNLHDLGEELLHCMSRLPSYKLQFEEFKLELHRNYSTLSVFTLAGSDSTHLRRIIHMLNTKQPYKELQKYIFVWRNAREQDMQQLFKAIWDKQILNAIVVKGANSVYTFEPFTTTGFLVRQWLTGEPYFYDKLKNLHHFQLRISMFKDFLRAIPKSSSQLGYTGVDGLMASSIVSQLNATVQYVMPEDNENYGACLENGSYTGVLRDLLGGRTHVNFNAQFVLPCVAERIET</sequence>
<proteinExistence type="evidence at transcript level"/>
<reference evidence="1" key="2">
    <citation type="journal article" date="2014" name="BMC Genomics">
        <title>A genomic perspective to assessing quality of mass-reared SIT flies used in Mediterranean fruit fly (Ceratitis capitata) eradication in California.</title>
        <authorList>
            <person name="Calla B."/>
            <person name="Hall B."/>
            <person name="Hou S."/>
            <person name="Geib S.M."/>
        </authorList>
    </citation>
    <scope>NUCLEOTIDE SEQUENCE</scope>
</reference>